<dbReference type="Pfam" id="PF05175">
    <property type="entry name" value="MTS"/>
    <property type="match status" value="1"/>
</dbReference>
<gene>
    <name evidence="7" type="ORF">V2E24_00300</name>
</gene>
<sequence>MPTIEDLLREKRRYNLKEEVTQAEEYLLQKNTPVQKIIGYVDMANVRIDVRNKVLIPRYETEELIMRLINEIPKNSRVLDLGCGSGFIAIALKYNRPDLEVVASDIDEVAIKTTKMNALLNGVKIEVIQSSYFYELSKFQGANAFDVIVSNPPYLQPSEVSDLSVLEHEPHLALFSDRLGWDTTYRILKNFRAYVKDNATLYFEINPNHIHLWEQLKDAFDIEITKDMEKRDRFVKIQMHPKF</sequence>
<dbReference type="PROSITE" id="PS00092">
    <property type="entry name" value="N6_MTASE"/>
    <property type="match status" value="1"/>
</dbReference>
<reference evidence="7" key="1">
    <citation type="submission" date="2024-01" db="EMBL/GenBank/DDBJ databases">
        <title>Genome sequence of Mycoplasma ciconiae type strain DSM 25251.</title>
        <authorList>
            <person name="Spergser J."/>
        </authorList>
    </citation>
    <scope>NUCLEOTIDE SEQUENCE [LARGE SCALE GENOMIC DNA]</scope>
    <source>
        <strain evidence="7">DSM 25251</strain>
    </source>
</reference>
<dbReference type="InterPro" id="IPR007848">
    <property type="entry name" value="Small_mtfrase_dom"/>
</dbReference>
<evidence type="ECO:0000256" key="4">
    <source>
        <dbReference type="ARBA" id="ARBA00022691"/>
    </source>
</evidence>
<dbReference type="Gene3D" id="3.40.50.150">
    <property type="entry name" value="Vaccinia Virus protein VP39"/>
    <property type="match status" value="1"/>
</dbReference>
<keyword evidence="2 7" id="KW-0489">Methyltransferase</keyword>
<dbReference type="Proteomes" id="UP001344817">
    <property type="component" value="Unassembled WGS sequence"/>
</dbReference>
<dbReference type="GO" id="GO:0008168">
    <property type="term" value="F:methyltransferase activity"/>
    <property type="evidence" value="ECO:0007669"/>
    <property type="project" value="UniProtKB-KW"/>
</dbReference>
<evidence type="ECO:0000313" key="8">
    <source>
        <dbReference type="Proteomes" id="UP001344817"/>
    </source>
</evidence>
<dbReference type="RefSeq" id="WP_330500433.1">
    <property type="nucleotide sequence ID" value="NZ_JAZDWZ010000001.1"/>
</dbReference>
<protein>
    <recommendedName>
        <fullName evidence="1">peptide chain release factor N(5)-glutamine methyltransferase</fullName>
        <ecNumber evidence="1">2.1.1.297</ecNumber>
    </recommendedName>
</protein>
<dbReference type="EC" id="2.1.1.297" evidence="1"/>
<organism evidence="7 8">
    <name type="scientific">Mycoplasmopsis ciconiae</name>
    <dbReference type="NCBI Taxonomy" id="561067"/>
    <lineage>
        <taxon>Bacteria</taxon>
        <taxon>Bacillati</taxon>
        <taxon>Mycoplasmatota</taxon>
        <taxon>Mycoplasmoidales</taxon>
        <taxon>Metamycoplasmataceae</taxon>
        <taxon>Mycoplasmopsis</taxon>
    </lineage>
</organism>
<dbReference type="InterPro" id="IPR050320">
    <property type="entry name" value="N5-glutamine_MTase"/>
</dbReference>
<keyword evidence="8" id="KW-1185">Reference proteome</keyword>
<dbReference type="InterPro" id="IPR004556">
    <property type="entry name" value="HemK-like"/>
</dbReference>
<dbReference type="GO" id="GO:0032259">
    <property type="term" value="P:methylation"/>
    <property type="evidence" value="ECO:0007669"/>
    <property type="project" value="UniProtKB-KW"/>
</dbReference>
<keyword evidence="4" id="KW-0949">S-adenosyl-L-methionine</keyword>
<dbReference type="PANTHER" id="PTHR18895">
    <property type="entry name" value="HEMK METHYLTRANSFERASE"/>
    <property type="match status" value="1"/>
</dbReference>
<comment type="catalytic activity">
    <reaction evidence="5">
        <text>L-glutaminyl-[peptide chain release factor] + S-adenosyl-L-methionine = N(5)-methyl-L-glutaminyl-[peptide chain release factor] + S-adenosyl-L-homocysteine + H(+)</text>
        <dbReference type="Rhea" id="RHEA:42896"/>
        <dbReference type="Rhea" id="RHEA-COMP:10271"/>
        <dbReference type="Rhea" id="RHEA-COMP:10272"/>
        <dbReference type="ChEBI" id="CHEBI:15378"/>
        <dbReference type="ChEBI" id="CHEBI:30011"/>
        <dbReference type="ChEBI" id="CHEBI:57856"/>
        <dbReference type="ChEBI" id="CHEBI:59789"/>
        <dbReference type="ChEBI" id="CHEBI:61891"/>
        <dbReference type="EC" id="2.1.1.297"/>
    </reaction>
</comment>
<dbReference type="SUPFAM" id="SSF53335">
    <property type="entry name" value="S-adenosyl-L-methionine-dependent methyltransferases"/>
    <property type="match status" value="1"/>
</dbReference>
<dbReference type="PANTHER" id="PTHR18895:SF74">
    <property type="entry name" value="MTRF1L RELEASE FACTOR GLUTAMINE METHYLTRANSFERASE"/>
    <property type="match status" value="1"/>
</dbReference>
<dbReference type="InterPro" id="IPR002052">
    <property type="entry name" value="DNA_methylase_N6_adenine_CS"/>
</dbReference>
<evidence type="ECO:0000256" key="3">
    <source>
        <dbReference type="ARBA" id="ARBA00022679"/>
    </source>
</evidence>
<evidence type="ECO:0000256" key="5">
    <source>
        <dbReference type="ARBA" id="ARBA00048391"/>
    </source>
</evidence>
<dbReference type="CDD" id="cd02440">
    <property type="entry name" value="AdoMet_MTases"/>
    <property type="match status" value="1"/>
</dbReference>
<evidence type="ECO:0000259" key="6">
    <source>
        <dbReference type="Pfam" id="PF05175"/>
    </source>
</evidence>
<accession>A0ABU7MLF8</accession>
<evidence type="ECO:0000256" key="1">
    <source>
        <dbReference type="ARBA" id="ARBA00012771"/>
    </source>
</evidence>
<proteinExistence type="predicted"/>
<evidence type="ECO:0000256" key="2">
    <source>
        <dbReference type="ARBA" id="ARBA00022603"/>
    </source>
</evidence>
<comment type="caution">
    <text evidence="7">The sequence shown here is derived from an EMBL/GenBank/DDBJ whole genome shotgun (WGS) entry which is preliminary data.</text>
</comment>
<dbReference type="InterPro" id="IPR029063">
    <property type="entry name" value="SAM-dependent_MTases_sf"/>
</dbReference>
<dbReference type="EMBL" id="JAZDWZ010000001">
    <property type="protein sequence ID" value="MEE3928018.1"/>
    <property type="molecule type" value="Genomic_DNA"/>
</dbReference>
<name>A0ABU7MLF8_9BACT</name>
<evidence type="ECO:0000313" key="7">
    <source>
        <dbReference type="EMBL" id="MEE3928018.1"/>
    </source>
</evidence>
<dbReference type="NCBIfam" id="TIGR00536">
    <property type="entry name" value="hemK_fam"/>
    <property type="match status" value="1"/>
</dbReference>
<keyword evidence="3" id="KW-0808">Transferase</keyword>
<feature type="domain" description="Methyltransferase small" evidence="6">
    <location>
        <begin position="68"/>
        <end position="161"/>
    </location>
</feature>